<dbReference type="InterPro" id="IPR014922">
    <property type="entry name" value="YdhG-like"/>
</dbReference>
<organism evidence="2 3">
    <name type="scientific">Paenibacillus sacheonensis</name>
    <dbReference type="NCBI Taxonomy" id="742054"/>
    <lineage>
        <taxon>Bacteria</taxon>
        <taxon>Bacillati</taxon>
        <taxon>Bacillota</taxon>
        <taxon>Bacilli</taxon>
        <taxon>Bacillales</taxon>
        <taxon>Paenibacillaceae</taxon>
        <taxon>Paenibacillus</taxon>
    </lineage>
</organism>
<dbReference type="EMBL" id="JAAAMU010000019">
    <property type="protein sequence ID" value="NBC72492.1"/>
    <property type="molecule type" value="Genomic_DNA"/>
</dbReference>
<name>A0A7X4YTV7_9BACL</name>
<protein>
    <recommendedName>
        <fullName evidence="1">YdhG-like domain-containing protein</fullName>
    </recommendedName>
</protein>
<evidence type="ECO:0000313" key="2">
    <source>
        <dbReference type="EMBL" id="NBC72492.1"/>
    </source>
</evidence>
<accession>A0A7X4YTV7</accession>
<dbReference type="Gene3D" id="3.90.1150.200">
    <property type="match status" value="1"/>
</dbReference>
<dbReference type="AlphaFoldDB" id="A0A7X4YTV7"/>
<evidence type="ECO:0000259" key="1">
    <source>
        <dbReference type="Pfam" id="PF08818"/>
    </source>
</evidence>
<dbReference type="Proteomes" id="UP000558113">
    <property type="component" value="Unassembled WGS sequence"/>
</dbReference>
<dbReference type="RefSeq" id="WP_161703534.1">
    <property type="nucleotide sequence ID" value="NZ_JAAAMU010000019.1"/>
</dbReference>
<comment type="caution">
    <text evidence="2">The sequence shown here is derived from an EMBL/GenBank/DDBJ whole genome shotgun (WGS) entry which is preliminary data.</text>
</comment>
<dbReference type="Pfam" id="PF08818">
    <property type="entry name" value="DUF1801"/>
    <property type="match status" value="1"/>
</dbReference>
<evidence type="ECO:0000313" key="3">
    <source>
        <dbReference type="Proteomes" id="UP000558113"/>
    </source>
</evidence>
<sequence length="129" mass="14541">MPDNKTAPDSTDDYIAAFPPNVQETLQALRQTIKEAAPEAKEKIAYQMPAFDLHGSLVYFAAYKNHIGFYPTASGIRDFQDELSAYKTSKGAIQFPLGEALPFALIKRIVEYRAAENIEKASRKREKKR</sequence>
<feature type="domain" description="YdhG-like" evidence="1">
    <location>
        <begin position="23"/>
        <end position="112"/>
    </location>
</feature>
<proteinExistence type="predicted"/>
<dbReference type="SUPFAM" id="SSF159888">
    <property type="entry name" value="YdhG-like"/>
    <property type="match status" value="1"/>
</dbReference>
<reference evidence="2 3" key="1">
    <citation type="submission" date="2020-01" db="EMBL/GenBank/DDBJ databases">
        <title>Paenibacillus soybeanensis sp. nov. isolated from the nodules of soybean (Glycine max(L.) Merr).</title>
        <authorList>
            <person name="Wang H."/>
        </authorList>
    </citation>
    <scope>NUCLEOTIDE SEQUENCE [LARGE SCALE GENOMIC DNA]</scope>
    <source>
        <strain evidence="2 3">DSM 23054</strain>
    </source>
</reference>
<keyword evidence="3" id="KW-1185">Reference proteome</keyword>
<dbReference type="OrthoDB" id="115213at2"/>
<gene>
    <name evidence="2" type="ORF">GT003_26135</name>
</gene>